<comment type="caution">
    <text evidence="2">The sequence shown here is derived from an EMBL/GenBank/DDBJ whole genome shotgun (WGS) entry which is preliminary data.</text>
</comment>
<feature type="region of interest" description="Disordered" evidence="1">
    <location>
        <begin position="1"/>
        <end position="149"/>
    </location>
</feature>
<dbReference type="Proteomes" id="UP000631114">
    <property type="component" value="Unassembled WGS sequence"/>
</dbReference>
<feature type="compositionally biased region" description="Basic and acidic residues" evidence="1">
    <location>
        <begin position="29"/>
        <end position="50"/>
    </location>
</feature>
<reference evidence="2 3" key="1">
    <citation type="submission" date="2020-10" db="EMBL/GenBank/DDBJ databases">
        <title>The Coptis chinensis genome and diversification of protoberbering-type alkaloids.</title>
        <authorList>
            <person name="Wang B."/>
            <person name="Shu S."/>
            <person name="Song C."/>
            <person name="Liu Y."/>
        </authorList>
    </citation>
    <scope>NUCLEOTIDE SEQUENCE [LARGE SCALE GENOMIC DNA]</scope>
    <source>
        <strain evidence="2">HL-2020</strain>
        <tissue evidence="2">Leaf</tissue>
    </source>
</reference>
<name>A0A835H325_9MAGN</name>
<organism evidence="2 3">
    <name type="scientific">Coptis chinensis</name>
    <dbReference type="NCBI Taxonomy" id="261450"/>
    <lineage>
        <taxon>Eukaryota</taxon>
        <taxon>Viridiplantae</taxon>
        <taxon>Streptophyta</taxon>
        <taxon>Embryophyta</taxon>
        <taxon>Tracheophyta</taxon>
        <taxon>Spermatophyta</taxon>
        <taxon>Magnoliopsida</taxon>
        <taxon>Ranunculales</taxon>
        <taxon>Ranunculaceae</taxon>
        <taxon>Coptidoideae</taxon>
        <taxon>Coptis</taxon>
    </lineage>
</organism>
<evidence type="ECO:0000313" key="3">
    <source>
        <dbReference type="Proteomes" id="UP000631114"/>
    </source>
</evidence>
<accession>A0A835H325</accession>
<feature type="compositionally biased region" description="Basic and acidic residues" evidence="1">
    <location>
        <begin position="82"/>
        <end position="97"/>
    </location>
</feature>
<evidence type="ECO:0000256" key="1">
    <source>
        <dbReference type="SAM" id="MobiDB-lite"/>
    </source>
</evidence>
<protein>
    <submittedName>
        <fullName evidence="2">Uncharacterized protein</fullName>
    </submittedName>
</protein>
<evidence type="ECO:0000313" key="2">
    <source>
        <dbReference type="EMBL" id="KAF9592321.1"/>
    </source>
</evidence>
<gene>
    <name evidence="2" type="ORF">IFM89_014229</name>
</gene>
<keyword evidence="3" id="KW-1185">Reference proteome</keyword>
<dbReference type="EMBL" id="JADFTS010000008">
    <property type="protein sequence ID" value="KAF9592321.1"/>
    <property type="molecule type" value="Genomic_DNA"/>
</dbReference>
<proteinExistence type="predicted"/>
<feature type="compositionally biased region" description="Basic and acidic residues" evidence="1">
    <location>
        <begin position="121"/>
        <end position="140"/>
    </location>
</feature>
<dbReference type="AlphaFoldDB" id="A0A835H325"/>
<dbReference type="OrthoDB" id="1712073at2759"/>
<feature type="compositionally biased region" description="Polar residues" evidence="1">
    <location>
        <begin position="55"/>
        <end position="65"/>
    </location>
</feature>
<sequence>MEDSVTESEKNMAPYLKVNTSAKVDEEDQVIREANGEKGEKNEDEKEKENGGFSIINNFISTFVSPLTPKSRENVGDGDGDGETKRKREDETQKGVDRGNGGGGAFSSLVSNFFHPSEGGEQEKKEEGNGVVEENKKAKVEEEDGGGGIINNIVSKMPISLPEEATAPPTDEASILIHSIIHD</sequence>